<dbReference type="EMBL" id="CAJNOC010005486">
    <property type="protein sequence ID" value="CAF1053690.1"/>
    <property type="molecule type" value="Genomic_DNA"/>
</dbReference>
<evidence type="ECO:0000256" key="3">
    <source>
        <dbReference type="ARBA" id="ARBA00022723"/>
    </source>
</evidence>
<evidence type="ECO:0000256" key="4">
    <source>
        <dbReference type="ARBA" id="ARBA00022801"/>
    </source>
</evidence>
<evidence type="ECO:0000256" key="6">
    <source>
        <dbReference type="ARBA" id="ARBA00023080"/>
    </source>
</evidence>
<evidence type="ECO:0000313" key="10">
    <source>
        <dbReference type="Proteomes" id="UP000663879"/>
    </source>
</evidence>
<dbReference type="PANTHER" id="PTHR11409:SF42">
    <property type="entry name" value="ADENOSINE DEAMINASE-LIKE PROTEIN"/>
    <property type="match status" value="1"/>
</dbReference>
<keyword evidence="5" id="KW-0862">Zinc</keyword>
<dbReference type="SUPFAM" id="SSF51556">
    <property type="entry name" value="Metallo-dependent hydrolases"/>
    <property type="match status" value="1"/>
</dbReference>
<evidence type="ECO:0000256" key="1">
    <source>
        <dbReference type="ARBA" id="ARBA00001947"/>
    </source>
</evidence>
<dbReference type="GO" id="GO:0009117">
    <property type="term" value="P:nucleotide metabolic process"/>
    <property type="evidence" value="ECO:0007669"/>
    <property type="project" value="UniProtKB-KW"/>
</dbReference>
<evidence type="ECO:0000259" key="8">
    <source>
        <dbReference type="Pfam" id="PF00962"/>
    </source>
</evidence>
<dbReference type="GO" id="GO:0006154">
    <property type="term" value="P:adenosine catabolic process"/>
    <property type="evidence" value="ECO:0007669"/>
    <property type="project" value="TreeGrafter"/>
</dbReference>
<accession>A0A814KMR0</accession>
<comment type="similarity">
    <text evidence="2">Belongs to the metallo-dependent hydrolases superfamily. Adenosine and AMP deaminases family.</text>
</comment>
<dbReference type="Gene3D" id="3.20.20.140">
    <property type="entry name" value="Metal-dependent hydrolases"/>
    <property type="match status" value="1"/>
</dbReference>
<dbReference type="InterPro" id="IPR032466">
    <property type="entry name" value="Metal_Hydrolase"/>
</dbReference>
<organism evidence="9 10">
    <name type="scientific">Brachionus calyciflorus</name>
    <dbReference type="NCBI Taxonomy" id="104777"/>
    <lineage>
        <taxon>Eukaryota</taxon>
        <taxon>Metazoa</taxon>
        <taxon>Spiralia</taxon>
        <taxon>Gnathifera</taxon>
        <taxon>Rotifera</taxon>
        <taxon>Eurotatoria</taxon>
        <taxon>Monogononta</taxon>
        <taxon>Pseudotrocha</taxon>
        <taxon>Ploima</taxon>
        <taxon>Brachionidae</taxon>
        <taxon>Brachionus</taxon>
    </lineage>
</organism>
<evidence type="ECO:0000256" key="2">
    <source>
        <dbReference type="ARBA" id="ARBA00006676"/>
    </source>
</evidence>
<name>A0A814KMR0_9BILA</name>
<comment type="caution">
    <text evidence="9">The sequence shown here is derived from an EMBL/GenBank/DDBJ whole genome shotgun (WGS) entry which is preliminary data.</text>
</comment>
<evidence type="ECO:0000256" key="7">
    <source>
        <dbReference type="ARBA" id="ARBA00048787"/>
    </source>
</evidence>
<reference evidence="9" key="1">
    <citation type="submission" date="2021-02" db="EMBL/GenBank/DDBJ databases">
        <authorList>
            <person name="Nowell W R."/>
        </authorList>
    </citation>
    <scope>NUCLEOTIDE SEQUENCE</scope>
    <source>
        <strain evidence="9">Ploen Becks lab</strain>
    </source>
</reference>
<dbReference type="PANTHER" id="PTHR11409">
    <property type="entry name" value="ADENOSINE DEAMINASE"/>
    <property type="match status" value="1"/>
</dbReference>
<comment type="cofactor">
    <cofactor evidence="1">
        <name>Zn(2+)</name>
        <dbReference type="ChEBI" id="CHEBI:29105"/>
    </cofactor>
</comment>
<dbReference type="GO" id="GO:0046872">
    <property type="term" value="F:metal ion binding"/>
    <property type="evidence" value="ECO:0007669"/>
    <property type="project" value="UniProtKB-KW"/>
</dbReference>
<dbReference type="GO" id="GO:0046103">
    <property type="term" value="P:inosine biosynthetic process"/>
    <property type="evidence" value="ECO:0007669"/>
    <property type="project" value="TreeGrafter"/>
</dbReference>
<keyword evidence="3" id="KW-0479">Metal-binding</keyword>
<dbReference type="OrthoDB" id="272271at2759"/>
<dbReference type="InterPro" id="IPR006330">
    <property type="entry name" value="Ado/ade_deaminase"/>
</dbReference>
<dbReference type="Proteomes" id="UP000663879">
    <property type="component" value="Unassembled WGS sequence"/>
</dbReference>
<keyword evidence="6" id="KW-0546">Nucleotide metabolism</keyword>
<sequence>MSKVASLEQLKTLPKIELHAHLSGSVRYSTILRLLNEELASDYHETSDEKLKSEIQLMEELKSKPTTNCTSHRSLTECFQIFTILHRLLSNLNILEQVTNEILHDFQSDNCVYLELRTTPRNIFDSKTGELKVSKEQYLKTVVNVIESFEKENLMKVRLILSVDRAKGLQDGLENVELAKKFKSKHVIGIDFSGNPHVDSFQNYESLFQLCDSYELKTTVHIAEIWEDKDVDFILKKIRPDRIGHSVCLTKEQIDYLIRNPIPIEICPTSNLVTKCVDVIENHPFYEFYTKKDTYPLVICTDDFGIFDTSLSREYSLISTAFNLSFKEMFDLSRRSIKCIFDQSNELVSFLEMVFNEFEKKNFE</sequence>
<gene>
    <name evidence="9" type="ORF">OXX778_LOCUS18951</name>
</gene>
<protein>
    <recommendedName>
        <fullName evidence="8">Adenosine deaminase domain-containing protein</fullName>
    </recommendedName>
</protein>
<dbReference type="InterPro" id="IPR001365">
    <property type="entry name" value="A_deaminase_dom"/>
</dbReference>
<evidence type="ECO:0000313" key="9">
    <source>
        <dbReference type="EMBL" id="CAF1053690.1"/>
    </source>
</evidence>
<proteinExistence type="inferred from homology"/>
<keyword evidence="10" id="KW-1185">Reference proteome</keyword>
<feature type="domain" description="Adenosine deaminase" evidence="8">
    <location>
        <begin position="14"/>
        <end position="346"/>
    </location>
</feature>
<evidence type="ECO:0000256" key="5">
    <source>
        <dbReference type="ARBA" id="ARBA00022833"/>
    </source>
</evidence>
<dbReference type="GO" id="GO:0004000">
    <property type="term" value="F:adenosine deaminase activity"/>
    <property type="evidence" value="ECO:0007669"/>
    <property type="project" value="TreeGrafter"/>
</dbReference>
<keyword evidence="4" id="KW-0378">Hydrolase</keyword>
<comment type="catalytic activity">
    <reaction evidence="7">
        <text>N(6)-methyl-AMP + H2O + H(+) = IMP + methylamine</text>
        <dbReference type="Rhea" id="RHEA:16001"/>
        <dbReference type="ChEBI" id="CHEBI:15377"/>
        <dbReference type="ChEBI" id="CHEBI:15378"/>
        <dbReference type="ChEBI" id="CHEBI:58053"/>
        <dbReference type="ChEBI" id="CHEBI:59338"/>
        <dbReference type="ChEBI" id="CHEBI:144842"/>
    </reaction>
    <physiologicalReaction direction="left-to-right" evidence="7">
        <dbReference type="Rhea" id="RHEA:16002"/>
    </physiologicalReaction>
</comment>
<dbReference type="Pfam" id="PF00962">
    <property type="entry name" value="A_deaminase"/>
    <property type="match status" value="1"/>
</dbReference>
<dbReference type="AlphaFoldDB" id="A0A814KMR0"/>